<keyword evidence="1" id="KW-1133">Transmembrane helix</keyword>
<accession>A0A414NXI8</accession>
<sequence length="384" mass="43144">MDNPDKTKSSGTPQKAGLWKTKRKEILLGSAIAIGLVFLGAWGIRALMPGHEAVKQTAAASIGLVDMQKVMEAHPDYEKLQTLQKEYKSLELSLKDTEKLPEMQVEPPAVESKPFDDSVWQKNAQTVIGGRTELEREAKKVEKAYREAHEAEYESRRKAVDEDYQNAILNLNIKIDNQKAMHHPWTKQQDLDEERAGWENQRALLQEERGMRQQELAKAWEREVNDYVQSVMGPKLAAWREKAKSSLSQQKSAAVLKQSEAQQRDTAAMQQQMQMTAAQKLQQRAQIKEMMAQKAEEIQALDTHIRNDISGKAAKIAILHHFTMILANPAEDLAFKLPVNLPASMKPERFMPVVGSDTEDVTDELVSEVSTLSDDGADGSSENS</sequence>
<name>A0A414NXI8_9FIRM</name>
<organism evidence="2 3">
    <name type="scientific">Mitsuokella multacida</name>
    <dbReference type="NCBI Taxonomy" id="52226"/>
    <lineage>
        <taxon>Bacteria</taxon>
        <taxon>Bacillati</taxon>
        <taxon>Bacillota</taxon>
        <taxon>Negativicutes</taxon>
        <taxon>Selenomonadales</taxon>
        <taxon>Selenomonadaceae</taxon>
        <taxon>Mitsuokella</taxon>
    </lineage>
</organism>
<evidence type="ECO:0000256" key="1">
    <source>
        <dbReference type="SAM" id="Phobius"/>
    </source>
</evidence>
<dbReference type="AlphaFoldDB" id="A0A414NXI8"/>
<comment type="caution">
    <text evidence="2">The sequence shown here is derived from an EMBL/GenBank/DDBJ whole genome shotgun (WGS) entry which is preliminary data.</text>
</comment>
<evidence type="ECO:0008006" key="4">
    <source>
        <dbReference type="Google" id="ProtNLM"/>
    </source>
</evidence>
<feature type="transmembrane region" description="Helical" evidence="1">
    <location>
        <begin position="26"/>
        <end position="48"/>
    </location>
</feature>
<dbReference type="OrthoDB" id="1664663at2"/>
<proteinExistence type="predicted"/>
<dbReference type="Proteomes" id="UP000283442">
    <property type="component" value="Unassembled WGS sequence"/>
</dbReference>
<evidence type="ECO:0000313" key="2">
    <source>
        <dbReference type="EMBL" id="RHF52056.1"/>
    </source>
</evidence>
<protein>
    <recommendedName>
        <fullName evidence="4">Outer membrane protein (OmpH-like)</fullName>
    </recommendedName>
</protein>
<evidence type="ECO:0000313" key="3">
    <source>
        <dbReference type="Proteomes" id="UP000283442"/>
    </source>
</evidence>
<dbReference type="RefSeq" id="WP_118175737.1">
    <property type="nucleotide sequence ID" value="NZ_JAQEAO010000022.1"/>
</dbReference>
<gene>
    <name evidence="2" type="ORF">DW674_05110</name>
</gene>
<keyword evidence="1" id="KW-0812">Transmembrane</keyword>
<keyword evidence="1" id="KW-0472">Membrane</keyword>
<reference evidence="2 3" key="1">
    <citation type="submission" date="2018-08" db="EMBL/GenBank/DDBJ databases">
        <title>A genome reference for cultivated species of the human gut microbiota.</title>
        <authorList>
            <person name="Zou Y."/>
            <person name="Xue W."/>
            <person name="Luo G."/>
        </authorList>
    </citation>
    <scope>NUCLEOTIDE SEQUENCE [LARGE SCALE GENOMIC DNA]</scope>
    <source>
        <strain evidence="2 3">AM25-21AC</strain>
    </source>
</reference>
<dbReference type="EMBL" id="QRHE01000004">
    <property type="protein sequence ID" value="RHF52056.1"/>
    <property type="molecule type" value="Genomic_DNA"/>
</dbReference>